<gene>
    <name evidence="1" type="ORF">ACINKY_17415</name>
</gene>
<sequence>MNKYAYRNKLAVVTGVSFRIGKAYAKELAAQACHAILWACRSIFSSTTQALAHMAVYMSEICFDHKSQK</sequence>
<keyword evidence="2" id="KW-1185">Reference proteome</keyword>
<dbReference type="RefSeq" id="WP_402876455.1">
    <property type="nucleotide sequence ID" value="NZ_JBIYSL010000004.1"/>
</dbReference>
<evidence type="ECO:0000313" key="1">
    <source>
        <dbReference type="EMBL" id="MFK0523981.1"/>
    </source>
</evidence>
<protein>
    <submittedName>
        <fullName evidence="1">Uncharacterized protein</fullName>
    </submittedName>
</protein>
<dbReference type="InterPro" id="IPR036291">
    <property type="entry name" value="NAD(P)-bd_dom_sf"/>
</dbReference>
<evidence type="ECO:0000313" key="2">
    <source>
        <dbReference type="Proteomes" id="UP001618531"/>
    </source>
</evidence>
<dbReference type="SUPFAM" id="SSF51735">
    <property type="entry name" value="NAD(P)-binding Rossmann-fold domains"/>
    <property type="match status" value="1"/>
</dbReference>
<dbReference type="Gene3D" id="3.40.50.720">
    <property type="entry name" value="NAD(P)-binding Rossmann-like Domain"/>
    <property type="match status" value="1"/>
</dbReference>
<dbReference type="EMBL" id="JBIYSL010000004">
    <property type="protein sequence ID" value="MFK0523981.1"/>
    <property type="molecule type" value="Genomic_DNA"/>
</dbReference>
<reference evidence="1 2" key="1">
    <citation type="submission" date="2024-11" db="EMBL/GenBank/DDBJ databases">
        <title>Identification and Characterization of a Novel Fosfomycin Bacillithiol Transferase FosB8 in Paenibacillus illinoisensis.</title>
        <authorList>
            <person name="Lu W."/>
        </authorList>
    </citation>
    <scope>NUCLEOTIDE SEQUENCE [LARGE SCALE GENOMIC DNA]</scope>
    <source>
        <strain evidence="1 2">WP77</strain>
    </source>
</reference>
<name>A0ABW8HWC5_9BACL</name>
<dbReference type="Proteomes" id="UP001618531">
    <property type="component" value="Unassembled WGS sequence"/>
</dbReference>
<proteinExistence type="predicted"/>
<accession>A0ABW8HWC5</accession>
<organism evidence="1 2">
    <name type="scientific">Paenibacillus illinoisensis</name>
    <dbReference type="NCBI Taxonomy" id="59845"/>
    <lineage>
        <taxon>Bacteria</taxon>
        <taxon>Bacillati</taxon>
        <taxon>Bacillota</taxon>
        <taxon>Bacilli</taxon>
        <taxon>Bacillales</taxon>
        <taxon>Paenibacillaceae</taxon>
        <taxon>Paenibacillus</taxon>
    </lineage>
</organism>
<comment type="caution">
    <text evidence="1">The sequence shown here is derived from an EMBL/GenBank/DDBJ whole genome shotgun (WGS) entry which is preliminary data.</text>
</comment>